<dbReference type="Pfam" id="PF05552">
    <property type="entry name" value="MS_channel_1st_1"/>
    <property type="match status" value="1"/>
</dbReference>
<dbReference type="InterPro" id="IPR023408">
    <property type="entry name" value="MscS_beta-dom_sf"/>
</dbReference>
<dbReference type="GO" id="GO:0008381">
    <property type="term" value="F:mechanosensitive monoatomic ion channel activity"/>
    <property type="evidence" value="ECO:0007669"/>
    <property type="project" value="InterPro"/>
</dbReference>
<reference evidence="10 11" key="1">
    <citation type="submission" date="2018-05" db="EMBL/GenBank/DDBJ databases">
        <title>Marinilabilia rubrum sp. nov., isolated from saltern sediment.</title>
        <authorList>
            <person name="Zhang R."/>
        </authorList>
    </citation>
    <scope>NUCLEOTIDE SEQUENCE [LARGE SCALE GENOMIC DNA]</scope>
    <source>
        <strain evidence="10 11">WTE16</strain>
    </source>
</reference>
<dbReference type="InterPro" id="IPR006685">
    <property type="entry name" value="MscS_channel_2nd"/>
</dbReference>
<feature type="domain" description="Mechanosensitive ion channel MscS" evidence="8">
    <location>
        <begin position="108"/>
        <end position="173"/>
    </location>
</feature>
<feature type="domain" description="Mechanosensitive ion channel MscS C-terminal" evidence="9">
    <location>
        <begin position="180"/>
        <end position="262"/>
    </location>
</feature>
<keyword evidence="3" id="KW-1003">Cell membrane</keyword>
<comment type="caution">
    <text evidence="10">The sequence shown here is derived from an EMBL/GenBank/DDBJ whole genome shotgun (WGS) entry which is preliminary data.</text>
</comment>
<accession>A0A2U2BAT4</accession>
<dbReference type="Gene3D" id="2.30.30.60">
    <property type="match status" value="1"/>
</dbReference>
<evidence type="ECO:0000256" key="7">
    <source>
        <dbReference type="SAM" id="Phobius"/>
    </source>
</evidence>
<keyword evidence="6 7" id="KW-0472">Membrane</keyword>
<sequence length="274" mass="30469">MEEIKNWVSNPDQILDLVIKYGGQLLLAIITLIIGLWIIGKIIKGLKKLFEARDFDASLQSFLTSLTSILLKIMLVISVVTMLGVEMTSFIAILAAAGLAVGMALSGTLQNFAGGVMILIFRPFKVGDYITSEGHSGTVKEIQIFHTILNTPDKKTIILPNGPVSNGSTINYSTEPLRRVDFTFGIGYNDDIDKAKQVIREVIDKDERILKDPEPFIAVSNLGDSSVDLVTRVWANAGDYWGIFFDMQETVKKEFDRQGISIPFPQRDVHLYQK</sequence>
<evidence type="ECO:0000256" key="2">
    <source>
        <dbReference type="ARBA" id="ARBA00008017"/>
    </source>
</evidence>
<gene>
    <name evidence="10" type="ORF">DDZ16_07315</name>
</gene>
<dbReference type="InterPro" id="IPR006686">
    <property type="entry name" value="MscS_channel_CS"/>
</dbReference>
<comment type="similarity">
    <text evidence="2">Belongs to the MscS (TC 1.A.23) family.</text>
</comment>
<evidence type="ECO:0000259" key="8">
    <source>
        <dbReference type="Pfam" id="PF00924"/>
    </source>
</evidence>
<name>A0A2U2BAT4_9BACT</name>
<dbReference type="Proteomes" id="UP000244956">
    <property type="component" value="Unassembled WGS sequence"/>
</dbReference>
<keyword evidence="5 7" id="KW-1133">Transmembrane helix</keyword>
<evidence type="ECO:0000313" key="10">
    <source>
        <dbReference type="EMBL" id="PWE00153.1"/>
    </source>
</evidence>
<dbReference type="GO" id="GO:0005886">
    <property type="term" value="C:plasma membrane"/>
    <property type="evidence" value="ECO:0007669"/>
    <property type="project" value="UniProtKB-SubCell"/>
</dbReference>
<dbReference type="SUPFAM" id="SSF82861">
    <property type="entry name" value="Mechanosensitive channel protein MscS (YggB), transmembrane region"/>
    <property type="match status" value="1"/>
</dbReference>
<dbReference type="Pfam" id="PF00924">
    <property type="entry name" value="MS_channel_2nd"/>
    <property type="match status" value="1"/>
</dbReference>
<dbReference type="PROSITE" id="PS01246">
    <property type="entry name" value="UPF0003"/>
    <property type="match status" value="1"/>
</dbReference>
<feature type="transmembrane region" description="Helical" evidence="7">
    <location>
        <begin position="90"/>
        <end position="121"/>
    </location>
</feature>
<dbReference type="EMBL" id="QEWP01000004">
    <property type="protein sequence ID" value="PWE00153.1"/>
    <property type="molecule type" value="Genomic_DNA"/>
</dbReference>
<evidence type="ECO:0000259" key="9">
    <source>
        <dbReference type="Pfam" id="PF21082"/>
    </source>
</evidence>
<feature type="transmembrane region" description="Helical" evidence="7">
    <location>
        <begin position="61"/>
        <end position="84"/>
    </location>
</feature>
<feature type="transmembrane region" description="Helical" evidence="7">
    <location>
        <begin position="21"/>
        <end position="40"/>
    </location>
</feature>
<comment type="subcellular location">
    <subcellularLocation>
        <location evidence="1">Cell membrane</location>
        <topology evidence="1">Multi-pass membrane protein</topology>
    </subcellularLocation>
</comment>
<dbReference type="Pfam" id="PF21082">
    <property type="entry name" value="MS_channel_3rd"/>
    <property type="match status" value="1"/>
</dbReference>
<dbReference type="RefSeq" id="WP_109263776.1">
    <property type="nucleotide sequence ID" value="NZ_QEWP01000004.1"/>
</dbReference>
<dbReference type="Gene3D" id="3.30.70.100">
    <property type="match status" value="1"/>
</dbReference>
<dbReference type="Gene3D" id="1.10.287.1260">
    <property type="match status" value="1"/>
</dbReference>
<dbReference type="SUPFAM" id="SSF82689">
    <property type="entry name" value="Mechanosensitive channel protein MscS (YggB), C-terminal domain"/>
    <property type="match status" value="1"/>
</dbReference>
<evidence type="ECO:0000256" key="1">
    <source>
        <dbReference type="ARBA" id="ARBA00004651"/>
    </source>
</evidence>
<dbReference type="InterPro" id="IPR008910">
    <property type="entry name" value="MSC_TM_helix"/>
</dbReference>
<keyword evidence="11" id="KW-1185">Reference proteome</keyword>
<dbReference type="InterPro" id="IPR045275">
    <property type="entry name" value="MscS_archaea/bacteria_type"/>
</dbReference>
<proteinExistence type="inferred from homology"/>
<evidence type="ECO:0000256" key="6">
    <source>
        <dbReference type="ARBA" id="ARBA00023136"/>
    </source>
</evidence>
<protein>
    <submittedName>
        <fullName evidence="10">Mechanosensitive ion channel protein MscS</fullName>
    </submittedName>
</protein>
<dbReference type="SUPFAM" id="SSF50182">
    <property type="entry name" value="Sm-like ribonucleoproteins"/>
    <property type="match status" value="1"/>
</dbReference>
<evidence type="ECO:0000313" key="11">
    <source>
        <dbReference type="Proteomes" id="UP000244956"/>
    </source>
</evidence>
<dbReference type="PANTHER" id="PTHR30221">
    <property type="entry name" value="SMALL-CONDUCTANCE MECHANOSENSITIVE CHANNEL"/>
    <property type="match status" value="1"/>
</dbReference>
<keyword evidence="4 7" id="KW-0812">Transmembrane</keyword>
<dbReference type="InterPro" id="IPR049278">
    <property type="entry name" value="MS_channel_C"/>
</dbReference>
<organism evidence="10 11">
    <name type="scientific">Marinilabilia rubra</name>
    <dbReference type="NCBI Taxonomy" id="2162893"/>
    <lineage>
        <taxon>Bacteria</taxon>
        <taxon>Pseudomonadati</taxon>
        <taxon>Bacteroidota</taxon>
        <taxon>Bacteroidia</taxon>
        <taxon>Marinilabiliales</taxon>
        <taxon>Marinilabiliaceae</taxon>
        <taxon>Marinilabilia</taxon>
    </lineage>
</organism>
<dbReference type="InterPro" id="IPR010920">
    <property type="entry name" value="LSM_dom_sf"/>
</dbReference>
<dbReference type="OrthoDB" id="9809206at2"/>
<evidence type="ECO:0000256" key="3">
    <source>
        <dbReference type="ARBA" id="ARBA00022475"/>
    </source>
</evidence>
<dbReference type="InterPro" id="IPR011066">
    <property type="entry name" value="MscS_channel_C_sf"/>
</dbReference>
<dbReference type="PANTHER" id="PTHR30221:SF1">
    <property type="entry name" value="SMALL-CONDUCTANCE MECHANOSENSITIVE CHANNEL"/>
    <property type="match status" value="1"/>
</dbReference>
<dbReference type="InterPro" id="IPR011014">
    <property type="entry name" value="MscS_channel_TM-2"/>
</dbReference>
<dbReference type="AlphaFoldDB" id="A0A2U2BAT4"/>
<evidence type="ECO:0000256" key="4">
    <source>
        <dbReference type="ARBA" id="ARBA00022692"/>
    </source>
</evidence>
<evidence type="ECO:0000256" key="5">
    <source>
        <dbReference type="ARBA" id="ARBA00022989"/>
    </source>
</evidence>